<comment type="pathway">
    <text evidence="2">Cofactor biosynthesis; 7,8-dihydroneopterin triphosphate biosynthesis; 7,8-dihydroneopterin triphosphate from GTP: step 1/1.</text>
</comment>
<evidence type="ECO:0000313" key="4">
    <source>
        <dbReference type="Proteomes" id="UP000033067"/>
    </source>
</evidence>
<proteinExistence type="inferred from homology"/>
<dbReference type="GO" id="GO:0046654">
    <property type="term" value="P:tetrahydrofolate biosynthetic process"/>
    <property type="evidence" value="ECO:0007669"/>
    <property type="project" value="UniProtKB-UniRule"/>
</dbReference>
<evidence type="ECO:0000256" key="1">
    <source>
        <dbReference type="ARBA" id="ARBA00022801"/>
    </source>
</evidence>
<comment type="catalytic activity">
    <reaction evidence="2">
        <text>GTP + H2O = 7,8-dihydroneopterin 3'-triphosphate + formate + H(+)</text>
        <dbReference type="Rhea" id="RHEA:17473"/>
        <dbReference type="ChEBI" id="CHEBI:15377"/>
        <dbReference type="ChEBI" id="CHEBI:15378"/>
        <dbReference type="ChEBI" id="CHEBI:15740"/>
        <dbReference type="ChEBI" id="CHEBI:37565"/>
        <dbReference type="ChEBI" id="CHEBI:58462"/>
        <dbReference type="EC" id="3.5.4.16"/>
    </reaction>
</comment>
<gene>
    <name evidence="2" type="primary">folE2</name>
    <name evidence="3" type="ORF">WQ53_01325</name>
</gene>
<dbReference type="AlphaFoldDB" id="A0A0E3YYW5"/>
<dbReference type="OrthoDB" id="239637at2"/>
<dbReference type="Proteomes" id="UP000033067">
    <property type="component" value="Chromosome"/>
</dbReference>
<dbReference type="InterPro" id="IPR003801">
    <property type="entry name" value="GTP_cyclohydrolase_FolE2/MptA"/>
</dbReference>
<keyword evidence="4" id="KW-1185">Reference proteome</keyword>
<keyword evidence="1 2" id="KW-0378">Hydrolase</keyword>
<dbReference type="HAMAP" id="MF_01527_B">
    <property type="entry name" value="GTP_cyclohydrol_B"/>
    <property type="match status" value="1"/>
</dbReference>
<comment type="function">
    <text evidence="2">Converts GTP to 7,8-dihydroneopterin triphosphate.</text>
</comment>
<dbReference type="KEGG" id="psuw:WQ53_01325"/>
<name>A0A0E3YYW5_9GAMM</name>
<evidence type="ECO:0000313" key="3">
    <source>
        <dbReference type="EMBL" id="AKC85607.1"/>
    </source>
</evidence>
<dbReference type="PANTHER" id="PTHR36445">
    <property type="entry name" value="GTP CYCLOHYDROLASE MPTA"/>
    <property type="match status" value="1"/>
</dbReference>
<dbReference type="UniPathway" id="UPA00848">
    <property type="reaction ID" value="UER00151"/>
</dbReference>
<dbReference type="EMBL" id="CP011144">
    <property type="protein sequence ID" value="AKC85607.1"/>
    <property type="molecule type" value="Genomic_DNA"/>
</dbReference>
<sequence>MSVPAPAAPHVASLPDVAHQPATLARPLDWVGMEGIALPVRVSDGAGGHVQVAARVDLSVDLKQAGERGIHMSRLYLRLQEELARNEVTPAGLRHVLQGSVDSQAGLSSRARLRLRYEALLLRRALRSDNAGWKRYPVEIEAVLEHGHLKLVLGFGVEYSSTCPCSAALSRQANAERFAEDFADARPISTGVVRDWLASERGMAATPHAQRSEARVKVELRPQFDELPLVALVDALEAALGTPVQTAVKREDEQAFAMLNAENLMFCEDAARRVASVLSADPRIERYEATVSHFESLHPHDAVASVSGTNPAR</sequence>
<feature type="site" description="May be catalytically important" evidence="2">
    <location>
        <position position="163"/>
    </location>
</feature>
<protein>
    <recommendedName>
        <fullName evidence="2">GTP cyclohydrolase FolE2</fullName>
        <ecNumber evidence="2">3.5.4.16</ecNumber>
    </recommendedName>
</protein>
<accession>A0A0E3YYW5</accession>
<dbReference type="RefSeq" id="WP_052629655.1">
    <property type="nucleotide sequence ID" value="NZ_CP011144.1"/>
</dbReference>
<organism evidence="3 4">
    <name type="scientific">Pseudoxanthomonas suwonensis</name>
    <dbReference type="NCBI Taxonomy" id="314722"/>
    <lineage>
        <taxon>Bacteria</taxon>
        <taxon>Pseudomonadati</taxon>
        <taxon>Pseudomonadota</taxon>
        <taxon>Gammaproteobacteria</taxon>
        <taxon>Lysobacterales</taxon>
        <taxon>Lysobacteraceae</taxon>
        <taxon>Pseudoxanthomonas</taxon>
    </lineage>
</organism>
<dbReference type="EC" id="3.5.4.16" evidence="2"/>
<dbReference type="PANTHER" id="PTHR36445:SF1">
    <property type="entry name" value="GTP CYCLOHYDROLASE MPTA"/>
    <property type="match status" value="1"/>
</dbReference>
<evidence type="ECO:0000256" key="2">
    <source>
        <dbReference type="HAMAP-Rule" id="MF_01527"/>
    </source>
</evidence>
<dbReference type="NCBIfam" id="NF010200">
    <property type="entry name" value="PRK13674.1-1"/>
    <property type="match status" value="1"/>
</dbReference>
<dbReference type="PATRIC" id="fig|314722.6.peg.276"/>
<dbReference type="Pfam" id="PF02649">
    <property type="entry name" value="GCHY-1"/>
    <property type="match status" value="1"/>
</dbReference>
<dbReference type="GO" id="GO:0003934">
    <property type="term" value="F:GTP cyclohydrolase I activity"/>
    <property type="evidence" value="ECO:0007669"/>
    <property type="project" value="UniProtKB-UniRule"/>
</dbReference>
<reference evidence="3 4" key="1">
    <citation type="journal article" date="2015" name="Genome Announc.">
        <title>Complete Genome Sequence of Pseudoxanthomonas suwonensis Strain J1, a Cellulose-Degrading Bacterium Isolated from Leaf- and Wood-Enriched Soil.</title>
        <authorList>
            <person name="Hou L."/>
            <person name="Jiang J."/>
            <person name="Xu Z."/>
            <person name="Zhou Y."/>
            <person name="Leung F.C."/>
        </authorList>
    </citation>
    <scope>NUCLEOTIDE SEQUENCE [LARGE SCALE GENOMIC DNA]</scope>
    <source>
        <strain evidence="3 4">J1</strain>
    </source>
</reference>
<dbReference type="Gene3D" id="3.10.270.10">
    <property type="entry name" value="Urate Oxidase"/>
    <property type="match status" value="1"/>
</dbReference>
<comment type="similarity">
    <text evidence="2">Belongs to the GTP cyclohydrolase IV family.</text>
</comment>
<dbReference type="InterPro" id="IPR022838">
    <property type="entry name" value="GTP_cyclohydrolase_FolE2"/>
</dbReference>